<dbReference type="Proteomes" id="UP001482620">
    <property type="component" value="Unassembled WGS sequence"/>
</dbReference>
<protein>
    <submittedName>
        <fullName evidence="1">Uncharacterized protein</fullName>
    </submittedName>
</protein>
<evidence type="ECO:0000313" key="1">
    <source>
        <dbReference type="EMBL" id="MEQ2221249.1"/>
    </source>
</evidence>
<accession>A0ABV0SLN7</accession>
<evidence type="ECO:0000313" key="2">
    <source>
        <dbReference type="Proteomes" id="UP001482620"/>
    </source>
</evidence>
<comment type="caution">
    <text evidence="1">The sequence shown here is derived from an EMBL/GenBank/DDBJ whole genome shotgun (WGS) entry which is preliminary data.</text>
</comment>
<proteinExistence type="predicted"/>
<gene>
    <name evidence="1" type="ORF">ILYODFUR_013848</name>
</gene>
<dbReference type="EMBL" id="JAHRIQ010001144">
    <property type="protein sequence ID" value="MEQ2221249.1"/>
    <property type="molecule type" value="Genomic_DNA"/>
</dbReference>
<sequence length="104" mass="11722">MWLSHFKATAFLPQSSPSCPQVSIYRLLFETAVTEQIGTFFRFMVLELSLSGFRVIVPLIESTHSSTKLDTSYLSRESALQGYYSAMSAQVTTLNSHKLNVDYC</sequence>
<organism evidence="1 2">
    <name type="scientific">Ilyodon furcidens</name>
    <name type="common">goldbreast splitfin</name>
    <dbReference type="NCBI Taxonomy" id="33524"/>
    <lineage>
        <taxon>Eukaryota</taxon>
        <taxon>Metazoa</taxon>
        <taxon>Chordata</taxon>
        <taxon>Craniata</taxon>
        <taxon>Vertebrata</taxon>
        <taxon>Euteleostomi</taxon>
        <taxon>Actinopterygii</taxon>
        <taxon>Neopterygii</taxon>
        <taxon>Teleostei</taxon>
        <taxon>Neoteleostei</taxon>
        <taxon>Acanthomorphata</taxon>
        <taxon>Ovalentaria</taxon>
        <taxon>Atherinomorphae</taxon>
        <taxon>Cyprinodontiformes</taxon>
        <taxon>Goodeidae</taxon>
        <taxon>Ilyodon</taxon>
    </lineage>
</organism>
<name>A0ABV0SLN7_9TELE</name>
<keyword evidence="2" id="KW-1185">Reference proteome</keyword>
<reference evidence="1 2" key="1">
    <citation type="submission" date="2021-06" db="EMBL/GenBank/DDBJ databases">
        <authorList>
            <person name="Palmer J.M."/>
        </authorList>
    </citation>
    <scope>NUCLEOTIDE SEQUENCE [LARGE SCALE GENOMIC DNA]</scope>
    <source>
        <strain evidence="2">if_2019</strain>
        <tissue evidence="1">Muscle</tissue>
    </source>
</reference>